<feature type="domain" description="D-isomer specific 2-hydroxyacid dehydrogenase NAD-binding" evidence="7">
    <location>
        <begin position="115"/>
        <end position="288"/>
    </location>
</feature>
<protein>
    <submittedName>
        <fullName evidence="8">D-2-hydroxyacid dehydrogenase</fullName>
    </submittedName>
</protein>
<evidence type="ECO:0000256" key="5">
    <source>
        <dbReference type="SAM" id="MobiDB-lite"/>
    </source>
</evidence>
<feature type="region of interest" description="Disordered" evidence="5">
    <location>
        <begin position="1"/>
        <end position="26"/>
    </location>
</feature>
<dbReference type="Proteomes" id="UP000310458">
    <property type="component" value="Unassembled WGS sequence"/>
</dbReference>
<evidence type="ECO:0000313" key="9">
    <source>
        <dbReference type="Proteomes" id="UP000310458"/>
    </source>
</evidence>
<evidence type="ECO:0000256" key="2">
    <source>
        <dbReference type="ARBA" id="ARBA00023002"/>
    </source>
</evidence>
<dbReference type="EMBL" id="VAVZ01000017">
    <property type="protein sequence ID" value="TLP97447.1"/>
    <property type="molecule type" value="Genomic_DNA"/>
</dbReference>
<evidence type="ECO:0000313" key="8">
    <source>
        <dbReference type="EMBL" id="TLP97447.1"/>
    </source>
</evidence>
<dbReference type="Pfam" id="PF02826">
    <property type="entry name" value="2-Hacid_dh_C"/>
    <property type="match status" value="1"/>
</dbReference>
<dbReference type="AlphaFoldDB" id="A0A5R9BD67"/>
<dbReference type="InterPro" id="IPR006140">
    <property type="entry name" value="D-isomer_DH_NAD-bd"/>
</dbReference>
<keyword evidence="2 4" id="KW-0560">Oxidoreductase</keyword>
<evidence type="ECO:0000256" key="4">
    <source>
        <dbReference type="RuleBase" id="RU003719"/>
    </source>
</evidence>
<evidence type="ECO:0000259" key="6">
    <source>
        <dbReference type="Pfam" id="PF00389"/>
    </source>
</evidence>
<evidence type="ECO:0000256" key="3">
    <source>
        <dbReference type="ARBA" id="ARBA00023027"/>
    </source>
</evidence>
<dbReference type="GO" id="GO:0051287">
    <property type="term" value="F:NAD binding"/>
    <property type="evidence" value="ECO:0007669"/>
    <property type="project" value="InterPro"/>
</dbReference>
<dbReference type="OrthoDB" id="4324715at2"/>
<name>A0A5R9BD67_9MICC</name>
<dbReference type="Pfam" id="PF00389">
    <property type="entry name" value="2-Hacid_dh"/>
    <property type="match status" value="1"/>
</dbReference>
<comment type="caution">
    <text evidence="8">The sequence shown here is derived from an EMBL/GenBank/DDBJ whole genome shotgun (WGS) entry which is preliminary data.</text>
</comment>
<organism evidence="8 9">
    <name type="scientific">Nesterenkonia salmonea</name>
    <dbReference type="NCBI Taxonomy" id="1804987"/>
    <lineage>
        <taxon>Bacteria</taxon>
        <taxon>Bacillati</taxon>
        <taxon>Actinomycetota</taxon>
        <taxon>Actinomycetes</taxon>
        <taxon>Micrococcales</taxon>
        <taxon>Micrococcaceae</taxon>
        <taxon>Nesterenkonia</taxon>
    </lineage>
</organism>
<dbReference type="SUPFAM" id="SSF52283">
    <property type="entry name" value="Formate/glycerate dehydrogenase catalytic domain-like"/>
    <property type="match status" value="1"/>
</dbReference>
<comment type="similarity">
    <text evidence="1 4">Belongs to the D-isomer specific 2-hydroxyacid dehydrogenase family.</text>
</comment>
<dbReference type="CDD" id="cd05300">
    <property type="entry name" value="2-Hacid_dh_1"/>
    <property type="match status" value="1"/>
</dbReference>
<reference evidence="8 9" key="1">
    <citation type="submission" date="2019-05" db="EMBL/GenBank/DDBJ databases">
        <title>Nesterenkonia sp. GY074 isolated from the Southern Atlantic Ocean.</title>
        <authorList>
            <person name="Zhang G."/>
        </authorList>
    </citation>
    <scope>NUCLEOTIDE SEQUENCE [LARGE SCALE GENOMIC DNA]</scope>
    <source>
        <strain evidence="8 9">GY074</strain>
    </source>
</reference>
<keyword evidence="9" id="KW-1185">Reference proteome</keyword>
<sequence length="333" mass="35988">MSESRPVITVLRPSDPDSPAHEPPGLEQISDRADIRLTDADHIVEDIAGSDALFLWDFFSGALQKAWPSADRLKWIHVAAAGVDKLLFDELNDSDVMVTNAQGIFDRPIAEWVLGAVLAEAKDFAGNYRLKTTKTWDHRETKRVQGSRAMVIGTGAIGREIARLLSAVGIEVTGAGRTERENDEDFGVVVPSETLEEHIGDYDIIVNAAPLTPATTGLIGATTLAAMKPGAHLINIGRGASVDQQALVAALHDGPLGFASLDVFDEEPLPQDSDLWGLENVMIAAHMSGDVHGWRDSLAELFIDNAQRWLDGKDLVNVVDKDKGYVPGKRSAS</sequence>
<dbReference type="SUPFAM" id="SSF51735">
    <property type="entry name" value="NAD(P)-binding Rossmann-fold domains"/>
    <property type="match status" value="1"/>
</dbReference>
<accession>A0A5R9BD67</accession>
<feature type="domain" description="D-isomer specific 2-hydroxyacid dehydrogenase catalytic" evidence="6">
    <location>
        <begin position="39"/>
        <end position="319"/>
    </location>
</feature>
<dbReference type="GO" id="GO:0016616">
    <property type="term" value="F:oxidoreductase activity, acting on the CH-OH group of donors, NAD or NADP as acceptor"/>
    <property type="evidence" value="ECO:0007669"/>
    <property type="project" value="InterPro"/>
</dbReference>
<dbReference type="PANTHER" id="PTHR43333:SF1">
    <property type="entry name" value="D-ISOMER SPECIFIC 2-HYDROXYACID DEHYDROGENASE NAD-BINDING DOMAIN-CONTAINING PROTEIN"/>
    <property type="match status" value="1"/>
</dbReference>
<proteinExistence type="inferred from homology"/>
<dbReference type="RefSeq" id="WP_138252928.1">
    <property type="nucleotide sequence ID" value="NZ_VAVZ01000017.1"/>
</dbReference>
<evidence type="ECO:0000259" key="7">
    <source>
        <dbReference type="Pfam" id="PF02826"/>
    </source>
</evidence>
<dbReference type="PANTHER" id="PTHR43333">
    <property type="entry name" value="2-HACID_DH_C DOMAIN-CONTAINING PROTEIN"/>
    <property type="match status" value="1"/>
</dbReference>
<dbReference type="InterPro" id="IPR036291">
    <property type="entry name" value="NAD(P)-bd_dom_sf"/>
</dbReference>
<dbReference type="Gene3D" id="3.40.50.720">
    <property type="entry name" value="NAD(P)-binding Rossmann-like Domain"/>
    <property type="match status" value="2"/>
</dbReference>
<dbReference type="InterPro" id="IPR006139">
    <property type="entry name" value="D-isomer_2_OHA_DH_cat_dom"/>
</dbReference>
<gene>
    <name evidence="8" type="ORF">FEF26_07535</name>
</gene>
<keyword evidence="3" id="KW-0520">NAD</keyword>
<evidence type="ECO:0000256" key="1">
    <source>
        <dbReference type="ARBA" id="ARBA00005854"/>
    </source>
</evidence>